<protein>
    <submittedName>
        <fullName evidence="1">DUF3006 domain-containing protein</fullName>
    </submittedName>
</protein>
<evidence type="ECO:0000313" key="1">
    <source>
        <dbReference type="EMBL" id="PIV50986.1"/>
    </source>
</evidence>
<dbReference type="Proteomes" id="UP000228896">
    <property type="component" value="Unassembled WGS sequence"/>
</dbReference>
<gene>
    <name evidence="1" type="ORF">COS18_03500</name>
</gene>
<organism evidence="1 2">
    <name type="scientific">Candidatus Falkowbacteria bacterium CG02_land_8_20_14_3_00_36_14</name>
    <dbReference type="NCBI Taxonomy" id="1974560"/>
    <lineage>
        <taxon>Bacteria</taxon>
        <taxon>Candidatus Falkowiibacteriota</taxon>
    </lineage>
</organism>
<dbReference type="InterPro" id="IPR021377">
    <property type="entry name" value="DUF3006"/>
</dbReference>
<evidence type="ECO:0000313" key="2">
    <source>
        <dbReference type="Proteomes" id="UP000228896"/>
    </source>
</evidence>
<reference evidence="2" key="1">
    <citation type="submission" date="2017-09" db="EMBL/GenBank/DDBJ databases">
        <title>Depth-based differentiation of microbial function through sediment-hosted aquifers and enrichment of novel symbionts in the deep terrestrial subsurface.</title>
        <authorList>
            <person name="Probst A.J."/>
            <person name="Ladd B."/>
            <person name="Jarett J.K."/>
            <person name="Geller-Mcgrath D.E."/>
            <person name="Sieber C.M.K."/>
            <person name="Emerson J.B."/>
            <person name="Anantharaman K."/>
            <person name="Thomas B.C."/>
            <person name="Malmstrom R."/>
            <person name="Stieglmeier M."/>
            <person name="Klingl A."/>
            <person name="Woyke T."/>
            <person name="Ryan C.M."/>
            <person name="Banfield J.F."/>
        </authorList>
    </citation>
    <scope>NUCLEOTIDE SEQUENCE [LARGE SCALE GENOMIC DNA]</scope>
</reference>
<dbReference type="Gene3D" id="6.20.120.50">
    <property type="match status" value="1"/>
</dbReference>
<dbReference type="Pfam" id="PF11213">
    <property type="entry name" value="DUF3006"/>
    <property type="match status" value="1"/>
</dbReference>
<sequence>MKIKLTIDRFEGEIAVLMNADNHSINWPKNNLPQNSQEGDIIFFNISLNESDENEKKFMAKDILNEILKEDS</sequence>
<accession>A0A2M7DMJ2</accession>
<dbReference type="AlphaFoldDB" id="A0A2M7DMJ2"/>
<proteinExistence type="predicted"/>
<name>A0A2M7DMJ2_9BACT</name>
<comment type="caution">
    <text evidence="1">The sequence shown here is derived from an EMBL/GenBank/DDBJ whole genome shotgun (WGS) entry which is preliminary data.</text>
</comment>
<dbReference type="EMBL" id="PETS01000090">
    <property type="protein sequence ID" value="PIV50986.1"/>
    <property type="molecule type" value="Genomic_DNA"/>
</dbReference>